<comment type="subcellular location">
    <subcellularLocation>
        <location evidence="1">Nucleus</location>
    </subcellularLocation>
</comment>
<feature type="region of interest" description="Disordered" evidence="6">
    <location>
        <begin position="1"/>
        <end position="76"/>
    </location>
</feature>
<organism evidence="8 9">
    <name type="scientific">Rhodotorula paludigena</name>
    <dbReference type="NCBI Taxonomy" id="86838"/>
    <lineage>
        <taxon>Eukaryota</taxon>
        <taxon>Fungi</taxon>
        <taxon>Dikarya</taxon>
        <taxon>Basidiomycota</taxon>
        <taxon>Pucciniomycotina</taxon>
        <taxon>Microbotryomycetes</taxon>
        <taxon>Sporidiobolales</taxon>
        <taxon>Sporidiobolaceae</taxon>
        <taxon>Rhodotorula</taxon>
    </lineage>
</organism>
<evidence type="ECO:0000259" key="7">
    <source>
        <dbReference type="PROSITE" id="PS51821"/>
    </source>
</evidence>
<dbReference type="GO" id="GO:0005634">
    <property type="term" value="C:nucleus"/>
    <property type="evidence" value="ECO:0007669"/>
    <property type="project" value="UniProtKB-SubCell"/>
</dbReference>
<evidence type="ECO:0000256" key="4">
    <source>
        <dbReference type="ARBA" id="ARBA00023163"/>
    </source>
</evidence>
<reference evidence="8 9" key="1">
    <citation type="submission" date="2021-12" db="EMBL/GenBank/DDBJ databases">
        <title>High titer production of polyol ester of fatty acids by Rhodotorula paludigena BS15 towards product separation-free biomass refinery.</title>
        <authorList>
            <person name="Mano J."/>
            <person name="Ono H."/>
            <person name="Tanaka T."/>
            <person name="Naito K."/>
            <person name="Sushida H."/>
            <person name="Ike M."/>
            <person name="Tokuyasu K."/>
            <person name="Kitaoka M."/>
        </authorList>
    </citation>
    <scope>NUCLEOTIDE SEQUENCE [LARGE SCALE GENOMIC DNA]</scope>
    <source>
        <strain evidence="8 9">BS15</strain>
    </source>
</reference>
<dbReference type="InterPro" id="IPR021740">
    <property type="entry name" value="Velvet"/>
</dbReference>
<gene>
    <name evidence="8" type="ORF">Rhopal_000567-T1</name>
</gene>
<dbReference type="InterPro" id="IPR038491">
    <property type="entry name" value="Velvet_dom_sf"/>
</dbReference>
<sequence>MSAPAVQHAQASGAALPQAAPPTPGKNRSTLYHLDVRQQPRQARMAGSGEKADRRPIDPPPIIRLRTRKAHARKKPEHLLTDNDLVTPTLTHTLFMFASLVPENSEEELFEAHGSKNALVAGSVVSSLFHLKDSSCFVFPDMSIRVEGRWRFKMSLYEVHEDGVEFCAAILTDVFQVYSSKRFPGMGKSTELSKSFAQQGLKLRIRRPGQKNEDEDDSETVQPAQTKPTPRRPPPASLEMSHSRSQGPHDSHNPRTGTSPRLALGPAARRSSPPSATSALVGAAASPRMQAAESSLRSTDSPSSASGLSASAAEDASSSGVAQGRGRDVEMHSATESSPPTPAEGGLPISAGGSRASLSMLLGEGCSSAKEVDGGDDGFMFM</sequence>
<protein>
    <recommendedName>
        <fullName evidence="7">Velvet domain-containing protein</fullName>
    </recommendedName>
</protein>
<dbReference type="GO" id="GO:0030435">
    <property type="term" value="P:sporulation resulting in formation of a cellular spore"/>
    <property type="evidence" value="ECO:0007669"/>
    <property type="project" value="UniProtKB-KW"/>
</dbReference>
<dbReference type="PANTHER" id="PTHR33572">
    <property type="entry name" value="SPORE DEVELOPMENT REGULATOR VOSA"/>
    <property type="match status" value="1"/>
</dbReference>
<evidence type="ECO:0000256" key="2">
    <source>
        <dbReference type="ARBA" id="ARBA00022969"/>
    </source>
</evidence>
<dbReference type="PANTHER" id="PTHR33572:SF18">
    <property type="entry name" value="SPORE DEVELOPMENT REGULATOR VOSA"/>
    <property type="match status" value="1"/>
</dbReference>
<dbReference type="PROSITE" id="PS51821">
    <property type="entry name" value="VELVET"/>
    <property type="match status" value="1"/>
</dbReference>
<comment type="caution">
    <text evidence="8">The sequence shown here is derived from an EMBL/GenBank/DDBJ whole genome shotgun (WGS) entry which is preliminary data.</text>
</comment>
<feature type="domain" description="Velvet" evidence="7">
    <location>
        <begin position="27"/>
        <end position="206"/>
    </location>
</feature>
<evidence type="ECO:0000313" key="9">
    <source>
        <dbReference type="Proteomes" id="UP001342314"/>
    </source>
</evidence>
<name>A0AAV5GE50_9BASI</name>
<feature type="compositionally biased region" description="Basic residues" evidence="6">
    <location>
        <begin position="65"/>
        <end position="76"/>
    </location>
</feature>
<dbReference type="AlphaFoldDB" id="A0AAV5GE50"/>
<accession>A0AAV5GE50</accession>
<evidence type="ECO:0000256" key="6">
    <source>
        <dbReference type="SAM" id="MobiDB-lite"/>
    </source>
</evidence>
<dbReference type="Gene3D" id="2.60.40.3960">
    <property type="entry name" value="Velvet domain"/>
    <property type="match status" value="1"/>
</dbReference>
<dbReference type="Pfam" id="PF11754">
    <property type="entry name" value="Velvet"/>
    <property type="match status" value="2"/>
</dbReference>
<keyword evidence="2" id="KW-0749">Sporulation</keyword>
<feature type="compositionally biased region" description="Low complexity" evidence="6">
    <location>
        <begin position="298"/>
        <end position="322"/>
    </location>
</feature>
<evidence type="ECO:0000256" key="5">
    <source>
        <dbReference type="ARBA" id="ARBA00023242"/>
    </source>
</evidence>
<evidence type="ECO:0000313" key="8">
    <source>
        <dbReference type="EMBL" id="GJN87612.1"/>
    </source>
</evidence>
<dbReference type="InterPro" id="IPR037525">
    <property type="entry name" value="Velvet_dom"/>
</dbReference>
<feature type="compositionally biased region" description="Low complexity" evidence="6">
    <location>
        <begin position="266"/>
        <end position="279"/>
    </location>
</feature>
<evidence type="ECO:0000256" key="3">
    <source>
        <dbReference type="ARBA" id="ARBA00023015"/>
    </source>
</evidence>
<keyword evidence="5" id="KW-0539">Nucleus</keyword>
<evidence type="ECO:0000256" key="1">
    <source>
        <dbReference type="ARBA" id="ARBA00004123"/>
    </source>
</evidence>
<keyword evidence="9" id="KW-1185">Reference proteome</keyword>
<keyword evidence="4" id="KW-0804">Transcription</keyword>
<dbReference type="EMBL" id="BQKY01000001">
    <property type="protein sequence ID" value="GJN87612.1"/>
    <property type="molecule type" value="Genomic_DNA"/>
</dbReference>
<keyword evidence="3" id="KW-0805">Transcription regulation</keyword>
<dbReference type="Proteomes" id="UP001342314">
    <property type="component" value="Unassembled WGS sequence"/>
</dbReference>
<proteinExistence type="predicted"/>
<feature type="compositionally biased region" description="Low complexity" evidence="6">
    <location>
        <begin position="9"/>
        <end position="18"/>
    </location>
</feature>
<feature type="region of interest" description="Disordered" evidence="6">
    <location>
        <begin position="201"/>
        <end position="354"/>
    </location>
</feature>